<dbReference type="GO" id="GO:0015297">
    <property type="term" value="F:antiporter activity"/>
    <property type="evidence" value="ECO:0007669"/>
    <property type="project" value="UniProtKB-KW"/>
</dbReference>
<evidence type="ECO:0000256" key="1">
    <source>
        <dbReference type="ARBA" id="ARBA00004651"/>
    </source>
</evidence>
<feature type="transmembrane region" description="Helical" evidence="9">
    <location>
        <begin position="204"/>
        <end position="228"/>
    </location>
</feature>
<feature type="domain" description="NADH:quinone oxidoreductase/Mrp antiporter transmembrane" evidence="10">
    <location>
        <begin position="127"/>
        <end position="416"/>
    </location>
</feature>
<feature type="transmembrane region" description="Helical" evidence="9">
    <location>
        <begin position="403"/>
        <end position="422"/>
    </location>
</feature>
<keyword evidence="5 8" id="KW-0812">Transmembrane</keyword>
<evidence type="ECO:0000256" key="9">
    <source>
        <dbReference type="SAM" id="Phobius"/>
    </source>
</evidence>
<evidence type="ECO:0000256" key="3">
    <source>
        <dbReference type="ARBA" id="ARBA00022449"/>
    </source>
</evidence>
<sequence>MNNLLILPLLIPLCTAAILIFLKNNVSMQKWLSVISMLATTISAAILLCQVRTDGIQTLYMGGWLPPYGIVFVADMLSALLVLTTMVVGFFCLLYSFGTVGEQRERYYYYPFFQFLLVGVNGSFLTGDLFNLFVCFEVMLISSYALIVLGGTKRQLRETLKYMLINILSSTLFVAAVAYLYGVVGTLNMADLSIRVTEMGQDGILNVIALLFMIVFSLKAGLFLFYWLPGSYSVPPAAVSALFGALLTKVGIYALLRTFTLIFYHEPGVTHSWMAWMAAGTMILGALGAVAYSDVQKILNYNVILSVGFIVFGLAVASDDSVNGVVFYLLHDMIAKALLFILAGFIVQATGTSQLKDMGGMIKRHPAIGWMFFITALSVAGIPPLSGFTGKLLIIQGGLKEQYFWLTAISLASSFIVLYSLVRLFMKAFWGEEQLQSNQNPQWKVSRGKLVSSAALCIIMIMMGLGSEWIYGFVSEAGNTLMNPHYYIEAVLKE</sequence>
<evidence type="ECO:0000313" key="11">
    <source>
        <dbReference type="EMBL" id="SFF49860.1"/>
    </source>
</evidence>
<feature type="transmembrane region" description="Helical" evidence="9">
    <location>
        <begin position="31"/>
        <end position="48"/>
    </location>
</feature>
<feature type="transmembrane region" description="Helical" evidence="9">
    <location>
        <begin position="162"/>
        <end position="184"/>
    </location>
</feature>
<dbReference type="Proteomes" id="UP000183410">
    <property type="component" value="Unassembled WGS sequence"/>
</dbReference>
<feature type="transmembrane region" description="Helical" evidence="9">
    <location>
        <begin position="324"/>
        <end position="347"/>
    </location>
</feature>
<gene>
    <name evidence="11" type="ORF">SAMN04487969_1605</name>
</gene>
<feature type="transmembrane region" description="Helical" evidence="9">
    <location>
        <begin position="68"/>
        <end position="95"/>
    </location>
</feature>
<keyword evidence="4" id="KW-1003">Cell membrane</keyword>
<dbReference type="OrthoDB" id="9811718at2"/>
<evidence type="ECO:0000256" key="2">
    <source>
        <dbReference type="ARBA" id="ARBA00005346"/>
    </source>
</evidence>
<dbReference type="InterPro" id="IPR050586">
    <property type="entry name" value="CPA3_Na-H_Antiporter_D"/>
</dbReference>
<proteinExistence type="inferred from homology"/>
<feature type="transmembrane region" description="Helical" evidence="9">
    <location>
        <begin position="299"/>
        <end position="318"/>
    </location>
</feature>
<dbReference type="Pfam" id="PF00361">
    <property type="entry name" value="Proton_antipo_M"/>
    <property type="match status" value="1"/>
</dbReference>
<dbReference type="InterPro" id="IPR001750">
    <property type="entry name" value="ND/Mrp_TM"/>
</dbReference>
<dbReference type="EMBL" id="FONN01000060">
    <property type="protein sequence ID" value="SFF49860.1"/>
    <property type="molecule type" value="Genomic_DNA"/>
</dbReference>
<dbReference type="NCBIfam" id="NF005818">
    <property type="entry name" value="PRK07691.1"/>
    <property type="match status" value="1"/>
</dbReference>
<evidence type="ECO:0000259" key="10">
    <source>
        <dbReference type="Pfam" id="PF00361"/>
    </source>
</evidence>
<comment type="subcellular location">
    <subcellularLocation>
        <location evidence="1">Cell membrane</location>
        <topology evidence="1">Multi-pass membrane protein</topology>
    </subcellularLocation>
    <subcellularLocation>
        <location evidence="8">Membrane</location>
        <topology evidence="8">Multi-pass membrane protein</topology>
    </subcellularLocation>
</comment>
<evidence type="ECO:0000256" key="8">
    <source>
        <dbReference type="RuleBase" id="RU000320"/>
    </source>
</evidence>
<keyword evidence="7 9" id="KW-0472">Membrane</keyword>
<keyword evidence="6 9" id="KW-1133">Transmembrane helix</keyword>
<dbReference type="GO" id="GO:0005886">
    <property type="term" value="C:plasma membrane"/>
    <property type="evidence" value="ECO:0007669"/>
    <property type="project" value="UniProtKB-SubCell"/>
</dbReference>
<dbReference type="RefSeq" id="WP_046234888.1">
    <property type="nucleotide sequence ID" value="NZ_FONN01000060.1"/>
</dbReference>
<comment type="similarity">
    <text evidence="2">Belongs to the CPA3 antiporters (TC 2.A.63) subunit D family.</text>
</comment>
<organism evidence="11 12">
    <name type="scientific">Paenibacillus algorifonticola</name>
    <dbReference type="NCBI Taxonomy" id="684063"/>
    <lineage>
        <taxon>Bacteria</taxon>
        <taxon>Bacillati</taxon>
        <taxon>Bacillota</taxon>
        <taxon>Bacilli</taxon>
        <taxon>Bacillales</taxon>
        <taxon>Paenibacillaceae</taxon>
        <taxon>Paenibacillus</taxon>
    </lineage>
</organism>
<reference evidence="12" key="1">
    <citation type="submission" date="2016-10" db="EMBL/GenBank/DDBJ databases">
        <authorList>
            <person name="Varghese N."/>
            <person name="Submissions S."/>
        </authorList>
    </citation>
    <scope>NUCLEOTIDE SEQUENCE [LARGE SCALE GENOMIC DNA]</scope>
    <source>
        <strain evidence="12">CGMCC 1.10223</strain>
    </source>
</reference>
<feature type="transmembrane region" description="Helical" evidence="9">
    <location>
        <begin position="6"/>
        <end position="22"/>
    </location>
</feature>
<keyword evidence="3" id="KW-0050">Antiport</keyword>
<dbReference type="PRINTS" id="PR01437">
    <property type="entry name" value="NUOXDRDTASE4"/>
</dbReference>
<feature type="transmembrane region" description="Helical" evidence="9">
    <location>
        <begin position="130"/>
        <end position="150"/>
    </location>
</feature>
<feature type="transmembrane region" description="Helical" evidence="9">
    <location>
        <begin position="240"/>
        <end position="264"/>
    </location>
</feature>
<keyword evidence="3" id="KW-0813">Transport</keyword>
<accession>A0A1I2J768</accession>
<feature type="transmembrane region" description="Helical" evidence="9">
    <location>
        <begin position="367"/>
        <end position="383"/>
    </location>
</feature>
<name>A0A1I2J768_9BACL</name>
<feature type="transmembrane region" description="Helical" evidence="9">
    <location>
        <begin position="450"/>
        <end position="474"/>
    </location>
</feature>
<evidence type="ECO:0000256" key="4">
    <source>
        <dbReference type="ARBA" id="ARBA00022475"/>
    </source>
</evidence>
<evidence type="ECO:0000256" key="7">
    <source>
        <dbReference type="ARBA" id="ARBA00023136"/>
    </source>
</evidence>
<feature type="transmembrane region" description="Helical" evidence="9">
    <location>
        <begin position="270"/>
        <end position="292"/>
    </location>
</feature>
<dbReference type="PANTHER" id="PTHR42703:SF1">
    <property type="entry name" value="NA(+)_H(+) ANTIPORTER SUBUNIT D1"/>
    <property type="match status" value="1"/>
</dbReference>
<dbReference type="PANTHER" id="PTHR42703">
    <property type="entry name" value="NADH DEHYDROGENASE"/>
    <property type="match status" value="1"/>
</dbReference>
<evidence type="ECO:0000256" key="6">
    <source>
        <dbReference type="ARBA" id="ARBA00022989"/>
    </source>
</evidence>
<dbReference type="GO" id="GO:0042773">
    <property type="term" value="P:ATP synthesis coupled electron transport"/>
    <property type="evidence" value="ECO:0007669"/>
    <property type="project" value="InterPro"/>
</dbReference>
<evidence type="ECO:0000256" key="5">
    <source>
        <dbReference type="ARBA" id="ARBA00022692"/>
    </source>
</evidence>
<dbReference type="NCBIfam" id="NF009306">
    <property type="entry name" value="PRK12663.1"/>
    <property type="match status" value="1"/>
</dbReference>
<dbReference type="GO" id="GO:0008137">
    <property type="term" value="F:NADH dehydrogenase (ubiquinone) activity"/>
    <property type="evidence" value="ECO:0007669"/>
    <property type="project" value="InterPro"/>
</dbReference>
<keyword evidence="12" id="KW-1185">Reference proteome</keyword>
<dbReference type="AlphaFoldDB" id="A0A1I2J768"/>
<dbReference type="InterPro" id="IPR003918">
    <property type="entry name" value="NADH_UbQ_OxRdtase"/>
</dbReference>
<protein>
    <submittedName>
        <fullName evidence="11">Multicomponent Na+:H+ antiporter subunit D</fullName>
    </submittedName>
</protein>
<evidence type="ECO:0000313" key="12">
    <source>
        <dbReference type="Proteomes" id="UP000183410"/>
    </source>
</evidence>
<feature type="transmembrane region" description="Helical" evidence="9">
    <location>
        <begin position="107"/>
        <end position="124"/>
    </location>
</feature>